<dbReference type="Pfam" id="PF07470">
    <property type="entry name" value="Glyco_hydro_88"/>
    <property type="match status" value="1"/>
</dbReference>
<dbReference type="Gene3D" id="1.50.10.10">
    <property type="match status" value="1"/>
</dbReference>
<dbReference type="HOGENOM" id="CLU_037534_0_0_1"/>
<organism evidence="2 3">
    <name type="scientific">Tulasnella calospora MUT 4182</name>
    <dbReference type="NCBI Taxonomy" id="1051891"/>
    <lineage>
        <taxon>Eukaryota</taxon>
        <taxon>Fungi</taxon>
        <taxon>Dikarya</taxon>
        <taxon>Basidiomycota</taxon>
        <taxon>Agaricomycotina</taxon>
        <taxon>Agaricomycetes</taxon>
        <taxon>Cantharellales</taxon>
        <taxon>Tulasnellaceae</taxon>
        <taxon>Tulasnella</taxon>
    </lineage>
</organism>
<dbReference type="GO" id="GO:0005975">
    <property type="term" value="P:carbohydrate metabolic process"/>
    <property type="evidence" value="ECO:0007669"/>
    <property type="project" value="InterPro"/>
</dbReference>
<dbReference type="STRING" id="1051891.A0A0C3QQ52"/>
<reference evidence="2 3" key="1">
    <citation type="submission" date="2014-04" db="EMBL/GenBank/DDBJ databases">
        <authorList>
            <consortium name="DOE Joint Genome Institute"/>
            <person name="Kuo A."/>
            <person name="Girlanda M."/>
            <person name="Perotto S."/>
            <person name="Kohler A."/>
            <person name="Nagy L.G."/>
            <person name="Floudas D."/>
            <person name="Copeland A."/>
            <person name="Barry K.W."/>
            <person name="Cichocki N."/>
            <person name="Veneault-Fourrey C."/>
            <person name="LaButti K."/>
            <person name="Lindquist E.A."/>
            <person name="Lipzen A."/>
            <person name="Lundell T."/>
            <person name="Morin E."/>
            <person name="Murat C."/>
            <person name="Sun H."/>
            <person name="Tunlid A."/>
            <person name="Henrissat B."/>
            <person name="Grigoriev I.V."/>
            <person name="Hibbett D.S."/>
            <person name="Martin F."/>
            <person name="Nordberg H.P."/>
            <person name="Cantor M.N."/>
            <person name="Hua S.X."/>
        </authorList>
    </citation>
    <scope>NUCLEOTIDE SEQUENCE [LARGE SCALE GENOMIC DNA]</scope>
    <source>
        <strain evidence="2 3">MUT 4182</strain>
    </source>
</reference>
<keyword evidence="1" id="KW-0378">Hydrolase</keyword>
<name>A0A0C3QQ52_9AGAM</name>
<reference evidence="3" key="2">
    <citation type="submission" date="2015-01" db="EMBL/GenBank/DDBJ databases">
        <title>Evolutionary Origins and Diversification of the Mycorrhizal Mutualists.</title>
        <authorList>
            <consortium name="DOE Joint Genome Institute"/>
            <consortium name="Mycorrhizal Genomics Consortium"/>
            <person name="Kohler A."/>
            <person name="Kuo A."/>
            <person name="Nagy L.G."/>
            <person name="Floudas D."/>
            <person name="Copeland A."/>
            <person name="Barry K.W."/>
            <person name="Cichocki N."/>
            <person name="Veneault-Fourrey C."/>
            <person name="LaButti K."/>
            <person name="Lindquist E.A."/>
            <person name="Lipzen A."/>
            <person name="Lundell T."/>
            <person name="Morin E."/>
            <person name="Murat C."/>
            <person name="Riley R."/>
            <person name="Ohm R."/>
            <person name="Sun H."/>
            <person name="Tunlid A."/>
            <person name="Henrissat B."/>
            <person name="Grigoriev I.V."/>
            <person name="Hibbett D.S."/>
            <person name="Martin F."/>
        </authorList>
    </citation>
    <scope>NUCLEOTIDE SEQUENCE [LARGE SCALE GENOMIC DNA]</scope>
    <source>
        <strain evidence="3">MUT 4182</strain>
    </source>
</reference>
<dbReference type="PANTHER" id="PTHR41814">
    <property type="entry name" value="EXPRESSED PROTEIN"/>
    <property type="match status" value="1"/>
</dbReference>
<protein>
    <submittedName>
        <fullName evidence="2">Uncharacterized protein</fullName>
    </submittedName>
</protein>
<dbReference type="InterPro" id="IPR008928">
    <property type="entry name" value="6-hairpin_glycosidase_sf"/>
</dbReference>
<dbReference type="AlphaFoldDB" id="A0A0C3QQ52"/>
<dbReference type="Proteomes" id="UP000054248">
    <property type="component" value="Unassembled WGS sequence"/>
</dbReference>
<dbReference type="GO" id="GO:0016787">
    <property type="term" value="F:hydrolase activity"/>
    <property type="evidence" value="ECO:0007669"/>
    <property type="project" value="UniProtKB-KW"/>
</dbReference>
<gene>
    <name evidence="2" type="ORF">M407DRAFT_20449</name>
</gene>
<evidence type="ECO:0000256" key="1">
    <source>
        <dbReference type="ARBA" id="ARBA00022801"/>
    </source>
</evidence>
<dbReference type="SUPFAM" id="SSF48208">
    <property type="entry name" value="Six-hairpin glycosidases"/>
    <property type="match status" value="1"/>
</dbReference>
<dbReference type="InterPro" id="IPR012341">
    <property type="entry name" value="6hp_glycosidase-like_sf"/>
</dbReference>
<dbReference type="InterPro" id="IPR010905">
    <property type="entry name" value="Glyco_hydro_88"/>
</dbReference>
<dbReference type="PANTHER" id="PTHR41814:SF1">
    <property type="entry name" value="CELLULASE"/>
    <property type="match status" value="1"/>
</dbReference>
<keyword evidence="3" id="KW-1185">Reference proteome</keyword>
<dbReference type="EMBL" id="KN822971">
    <property type="protein sequence ID" value="KIO30561.1"/>
    <property type="molecule type" value="Genomic_DNA"/>
</dbReference>
<dbReference type="OrthoDB" id="4138492at2759"/>
<evidence type="ECO:0000313" key="2">
    <source>
        <dbReference type="EMBL" id="KIO30561.1"/>
    </source>
</evidence>
<proteinExistence type="predicted"/>
<evidence type="ECO:0000313" key="3">
    <source>
        <dbReference type="Proteomes" id="UP000054248"/>
    </source>
</evidence>
<sequence length="363" mass="39201">MNQSSTASWEIGTRIQTLIEVDFSSMSVFSSNYPTPPSAQALNPVLDIARRVVNTRSGKQLVQDGSAADPASIGVGVLLGNWTRAPGANWDTAAEDQLDALLNGTPRSVDGAISHRTEIVQLWSDYVYMVPPFLAYYGVLTSNTSLISESYNQIKLYRKYLYDSNTHLWLHITTAPIDPAGPQGVGDAAAFNFNDTGYWSTGNGWAAAGMLRIGDVHNGMTDNLPSSGVFYNYADDDSTGADAASTALFAATVYRAVTLYEPDHYGDIVDAAERAREALYANNGTVHFDGEGWLQPVVNPNSFHEIGAESPEGQAFVLQMDNNWKEWVSQGSKSAALGRVDLAAASGFRMLVLALVASLLVVW</sequence>
<accession>A0A0C3QQ52</accession>